<evidence type="ECO:0000256" key="1">
    <source>
        <dbReference type="SAM" id="MobiDB-lite"/>
    </source>
</evidence>
<keyword evidence="3" id="KW-1185">Reference proteome</keyword>
<evidence type="ECO:0000313" key="2">
    <source>
        <dbReference type="EMBL" id="KAK9035184.1"/>
    </source>
</evidence>
<comment type="caution">
    <text evidence="2">The sequence shown here is derived from an EMBL/GenBank/DDBJ whole genome shotgun (WGS) entry which is preliminary data.</text>
</comment>
<organism evidence="2 3">
    <name type="scientific">Hibiscus sabdariffa</name>
    <name type="common">roselle</name>
    <dbReference type="NCBI Taxonomy" id="183260"/>
    <lineage>
        <taxon>Eukaryota</taxon>
        <taxon>Viridiplantae</taxon>
        <taxon>Streptophyta</taxon>
        <taxon>Embryophyta</taxon>
        <taxon>Tracheophyta</taxon>
        <taxon>Spermatophyta</taxon>
        <taxon>Magnoliopsida</taxon>
        <taxon>eudicotyledons</taxon>
        <taxon>Gunneridae</taxon>
        <taxon>Pentapetalae</taxon>
        <taxon>rosids</taxon>
        <taxon>malvids</taxon>
        <taxon>Malvales</taxon>
        <taxon>Malvaceae</taxon>
        <taxon>Malvoideae</taxon>
        <taxon>Hibiscus</taxon>
    </lineage>
</organism>
<feature type="region of interest" description="Disordered" evidence="1">
    <location>
        <begin position="16"/>
        <end position="40"/>
    </location>
</feature>
<accession>A0ABR2TD93</accession>
<feature type="compositionally biased region" description="Basic and acidic residues" evidence="1">
    <location>
        <begin position="16"/>
        <end position="26"/>
    </location>
</feature>
<proteinExistence type="predicted"/>
<evidence type="ECO:0000313" key="3">
    <source>
        <dbReference type="Proteomes" id="UP001396334"/>
    </source>
</evidence>
<gene>
    <name evidence="2" type="ORF">V6N11_077232</name>
</gene>
<dbReference type="EMBL" id="JBBPBN010000006">
    <property type="protein sequence ID" value="KAK9035184.1"/>
    <property type="molecule type" value="Genomic_DNA"/>
</dbReference>
<name>A0ABR2TD93_9ROSI</name>
<dbReference type="Proteomes" id="UP001396334">
    <property type="component" value="Unassembled WGS sequence"/>
</dbReference>
<sequence length="84" mass="9271">MIEELLQVEQALKRQGHVETRMDIPKTAHGQLGQPNGGLEARGGLEEKLLHALEVSGGLKIQVDDFHGKLQAEGYLDRKATEKN</sequence>
<reference evidence="2 3" key="1">
    <citation type="journal article" date="2024" name="G3 (Bethesda)">
        <title>Genome assembly of Hibiscus sabdariffa L. provides insights into metabolisms of medicinal natural products.</title>
        <authorList>
            <person name="Kim T."/>
        </authorList>
    </citation>
    <scope>NUCLEOTIDE SEQUENCE [LARGE SCALE GENOMIC DNA]</scope>
    <source>
        <strain evidence="2">TK-2024</strain>
        <tissue evidence="2">Old leaves</tissue>
    </source>
</reference>
<protein>
    <submittedName>
        <fullName evidence="2">Uncharacterized protein</fullName>
    </submittedName>
</protein>